<accession>A0ABX0N0J9</accession>
<dbReference type="RefSeq" id="WP_167240095.1">
    <property type="nucleotide sequence ID" value="NZ_WHJF01000118.1"/>
</dbReference>
<name>A0ABX0N0J9_9BURK</name>
<comment type="caution">
    <text evidence="2">The sequence shown here is derived from an EMBL/GenBank/DDBJ whole genome shotgun (WGS) entry which is preliminary data.</text>
</comment>
<protein>
    <submittedName>
        <fullName evidence="2">Uncharacterized protein</fullName>
    </submittedName>
</protein>
<feature type="chain" id="PRO_5046128446" evidence="1">
    <location>
        <begin position="27"/>
        <end position="163"/>
    </location>
</feature>
<evidence type="ECO:0000256" key="1">
    <source>
        <dbReference type="SAM" id="SignalP"/>
    </source>
</evidence>
<keyword evidence="3" id="KW-1185">Reference proteome</keyword>
<keyword evidence="1" id="KW-0732">Signal</keyword>
<evidence type="ECO:0000313" key="2">
    <source>
        <dbReference type="EMBL" id="NHZ66193.1"/>
    </source>
</evidence>
<sequence>MRIHFMQHARLIVLLAPFGVCVPASGATLPELCSQIKQFAAQVPIGVVRTVSIVVKHADGVAPSKRCTTMPADEQGMSFCRYLSEHTSGEMLGGNISRVHACLVGATYPTAKNIFTYAMSGSVSVTNPFELKNVAVQLDYSYRWRPAESDYFLLTVSGLDDDL</sequence>
<organism evidence="2 3">
    <name type="scientific">Massilia genomosp. 1</name>
    <dbReference type="NCBI Taxonomy" id="2609280"/>
    <lineage>
        <taxon>Bacteria</taxon>
        <taxon>Pseudomonadati</taxon>
        <taxon>Pseudomonadota</taxon>
        <taxon>Betaproteobacteria</taxon>
        <taxon>Burkholderiales</taxon>
        <taxon>Oxalobacteraceae</taxon>
        <taxon>Telluria group</taxon>
        <taxon>Massilia</taxon>
    </lineage>
</organism>
<dbReference type="EMBL" id="WHJF01000118">
    <property type="protein sequence ID" value="NHZ66193.1"/>
    <property type="molecule type" value="Genomic_DNA"/>
</dbReference>
<reference evidence="2 3" key="1">
    <citation type="submission" date="2019-10" db="EMBL/GenBank/DDBJ databases">
        <title>Taxonomy of Antarctic Massilia spp.: description of Massilia rubra sp. nov., Massilia aquatica sp. nov., Massilia mucilaginosa sp. nov., Massilia frigida sp. nov. isolated from streams, lakes and regoliths.</title>
        <authorList>
            <person name="Holochova P."/>
            <person name="Sedlacek I."/>
            <person name="Kralova S."/>
            <person name="Maslanova I."/>
            <person name="Busse H.-J."/>
            <person name="Stankova E."/>
            <person name="Vrbovska V."/>
            <person name="Kovarovic V."/>
            <person name="Bartak M."/>
            <person name="Svec P."/>
            <person name="Pantucek R."/>
        </authorList>
    </citation>
    <scope>NUCLEOTIDE SEQUENCE [LARGE SCALE GENOMIC DNA]</scope>
    <source>
        <strain evidence="2 3">CCM 8694</strain>
    </source>
</reference>
<evidence type="ECO:0000313" key="3">
    <source>
        <dbReference type="Proteomes" id="UP000610594"/>
    </source>
</evidence>
<feature type="signal peptide" evidence="1">
    <location>
        <begin position="1"/>
        <end position="26"/>
    </location>
</feature>
<proteinExistence type="predicted"/>
<dbReference type="Proteomes" id="UP000610594">
    <property type="component" value="Unassembled WGS sequence"/>
</dbReference>
<gene>
    <name evidence="2" type="ORF">F1735_28535</name>
</gene>